<gene>
    <name evidence="2" type="ORF">PISMIDRAFT_124268</name>
</gene>
<protein>
    <recommendedName>
        <fullName evidence="1">C2H2-type domain-containing protein</fullName>
    </recommendedName>
</protein>
<dbReference type="Pfam" id="PF12013">
    <property type="entry name" value="OrsD"/>
    <property type="match status" value="1"/>
</dbReference>
<feature type="non-terminal residue" evidence="2">
    <location>
        <position position="134"/>
    </location>
</feature>
<dbReference type="EMBL" id="KN834585">
    <property type="protein sequence ID" value="KIK10546.1"/>
    <property type="molecule type" value="Genomic_DNA"/>
</dbReference>
<dbReference type="Proteomes" id="UP000054018">
    <property type="component" value="Unassembled WGS sequence"/>
</dbReference>
<name>A0A0C9Y069_9AGAM</name>
<dbReference type="InterPro" id="IPR022698">
    <property type="entry name" value="OrsD"/>
</dbReference>
<feature type="domain" description="C2H2-type" evidence="1">
    <location>
        <begin position="98"/>
        <end position="119"/>
    </location>
</feature>
<dbReference type="AlphaFoldDB" id="A0A0C9Y069"/>
<evidence type="ECO:0000313" key="3">
    <source>
        <dbReference type="Proteomes" id="UP000054018"/>
    </source>
</evidence>
<dbReference type="PROSITE" id="PS00028">
    <property type="entry name" value="ZINC_FINGER_C2H2_1"/>
    <property type="match status" value="1"/>
</dbReference>
<proteinExistence type="predicted"/>
<organism evidence="2 3">
    <name type="scientific">Pisolithus microcarpus 441</name>
    <dbReference type="NCBI Taxonomy" id="765257"/>
    <lineage>
        <taxon>Eukaryota</taxon>
        <taxon>Fungi</taxon>
        <taxon>Dikarya</taxon>
        <taxon>Basidiomycota</taxon>
        <taxon>Agaricomycotina</taxon>
        <taxon>Agaricomycetes</taxon>
        <taxon>Agaricomycetidae</taxon>
        <taxon>Boletales</taxon>
        <taxon>Sclerodermatineae</taxon>
        <taxon>Pisolithaceae</taxon>
        <taxon>Pisolithus</taxon>
    </lineage>
</organism>
<dbReference type="InterPro" id="IPR013087">
    <property type="entry name" value="Znf_C2H2_type"/>
</dbReference>
<accession>A0A0C9Y069</accession>
<dbReference type="OrthoDB" id="2688573at2759"/>
<reference evidence="2 3" key="1">
    <citation type="submission" date="2014-04" db="EMBL/GenBank/DDBJ databases">
        <authorList>
            <consortium name="DOE Joint Genome Institute"/>
            <person name="Kuo A."/>
            <person name="Kohler A."/>
            <person name="Costa M.D."/>
            <person name="Nagy L.G."/>
            <person name="Floudas D."/>
            <person name="Copeland A."/>
            <person name="Barry K.W."/>
            <person name="Cichocki N."/>
            <person name="Veneault-Fourrey C."/>
            <person name="LaButti K."/>
            <person name="Lindquist E.A."/>
            <person name="Lipzen A."/>
            <person name="Lundell T."/>
            <person name="Morin E."/>
            <person name="Murat C."/>
            <person name="Sun H."/>
            <person name="Tunlid A."/>
            <person name="Henrissat B."/>
            <person name="Grigoriev I.V."/>
            <person name="Hibbett D.S."/>
            <person name="Martin F."/>
            <person name="Nordberg H.P."/>
            <person name="Cantor M.N."/>
            <person name="Hua S.X."/>
        </authorList>
    </citation>
    <scope>NUCLEOTIDE SEQUENCE [LARGE SCALE GENOMIC DNA]</scope>
    <source>
        <strain evidence="2 3">441</strain>
    </source>
</reference>
<dbReference type="HOGENOM" id="CLU_2020758_0_0_1"/>
<evidence type="ECO:0000313" key="2">
    <source>
        <dbReference type="EMBL" id="KIK10546.1"/>
    </source>
</evidence>
<keyword evidence="3" id="KW-1185">Reference proteome</keyword>
<evidence type="ECO:0000259" key="1">
    <source>
        <dbReference type="PROSITE" id="PS00028"/>
    </source>
</evidence>
<reference evidence="3" key="2">
    <citation type="submission" date="2015-01" db="EMBL/GenBank/DDBJ databases">
        <title>Evolutionary Origins and Diversification of the Mycorrhizal Mutualists.</title>
        <authorList>
            <consortium name="DOE Joint Genome Institute"/>
            <consortium name="Mycorrhizal Genomics Consortium"/>
            <person name="Kohler A."/>
            <person name="Kuo A."/>
            <person name="Nagy L.G."/>
            <person name="Floudas D."/>
            <person name="Copeland A."/>
            <person name="Barry K.W."/>
            <person name="Cichocki N."/>
            <person name="Veneault-Fourrey C."/>
            <person name="LaButti K."/>
            <person name="Lindquist E.A."/>
            <person name="Lipzen A."/>
            <person name="Lundell T."/>
            <person name="Morin E."/>
            <person name="Murat C."/>
            <person name="Riley R."/>
            <person name="Ohm R."/>
            <person name="Sun H."/>
            <person name="Tunlid A."/>
            <person name="Henrissat B."/>
            <person name="Grigoriev I.V."/>
            <person name="Hibbett D.S."/>
            <person name="Martin F."/>
        </authorList>
    </citation>
    <scope>NUCLEOTIDE SEQUENCE [LARGE SCALE GENOMIC DNA]</scope>
    <source>
        <strain evidence="3">441</strain>
    </source>
</reference>
<sequence>MADVRVEPHFIHHPYLDSLNLVVNAEFCFLVCQVCKEGIDATSGRAHLVNKHPDILSSFDQGCFNGIMSQLRVATSLPAISGPRSEVYGLAVFDALACNFCTTVYTKQKNMREHHGVKHPDMPIPQNWRSCKAQ</sequence>